<feature type="domain" description="Peptidase M20 dimerisation" evidence="3">
    <location>
        <begin position="170"/>
        <end position="265"/>
    </location>
</feature>
<dbReference type="Pfam" id="PF07687">
    <property type="entry name" value="M20_dimer"/>
    <property type="match status" value="1"/>
</dbReference>
<dbReference type="InterPro" id="IPR036264">
    <property type="entry name" value="Bact_exopeptidase_dim_dom"/>
</dbReference>
<evidence type="ECO:0000313" key="5">
    <source>
        <dbReference type="Proteomes" id="UP000262325"/>
    </source>
</evidence>
<dbReference type="GO" id="GO:0050118">
    <property type="term" value="F:N-acetyldiaminopimelate deacetylase activity"/>
    <property type="evidence" value="ECO:0007669"/>
    <property type="project" value="UniProtKB-ARBA"/>
</dbReference>
<dbReference type="FunFam" id="3.30.70.360:FF:000001">
    <property type="entry name" value="N-acetyldiaminopimelate deacetylase"/>
    <property type="match status" value="1"/>
</dbReference>
<evidence type="ECO:0000256" key="2">
    <source>
        <dbReference type="PIRSR" id="PIRSR005962-1"/>
    </source>
</evidence>
<feature type="binding site" evidence="2">
    <location>
        <position position="348"/>
    </location>
    <ligand>
        <name>Mn(2+)</name>
        <dbReference type="ChEBI" id="CHEBI:29035"/>
        <label>2</label>
    </ligand>
</feature>
<organism evidence="4 5">
    <name type="scientific">Flexistipes sinusarabici</name>
    <dbReference type="NCBI Taxonomy" id="2352"/>
    <lineage>
        <taxon>Bacteria</taxon>
        <taxon>Pseudomonadati</taxon>
        <taxon>Deferribacterota</taxon>
        <taxon>Deferribacteres</taxon>
        <taxon>Deferribacterales</taxon>
        <taxon>Flexistipitaceae</taxon>
        <taxon>Flexistipes</taxon>
    </lineage>
</organism>
<dbReference type="PANTHER" id="PTHR11014:SF63">
    <property type="entry name" value="METALLOPEPTIDASE, PUTATIVE (AFU_ORTHOLOGUE AFUA_6G09600)-RELATED"/>
    <property type="match status" value="1"/>
</dbReference>
<dbReference type="InterPro" id="IPR017439">
    <property type="entry name" value="Amidohydrolase"/>
</dbReference>
<dbReference type="InterPro" id="IPR011650">
    <property type="entry name" value="Peptidase_M20_dimer"/>
</dbReference>
<dbReference type="InterPro" id="IPR002933">
    <property type="entry name" value="Peptidase_M20"/>
</dbReference>
<dbReference type="AlphaFoldDB" id="A0A3D5QD98"/>
<accession>A0A3D5QD98</accession>
<dbReference type="GO" id="GO:0046872">
    <property type="term" value="F:metal ion binding"/>
    <property type="evidence" value="ECO:0007669"/>
    <property type="project" value="UniProtKB-KW"/>
</dbReference>
<feature type="binding site" evidence="2">
    <location>
        <position position="92"/>
    </location>
    <ligand>
        <name>Mn(2+)</name>
        <dbReference type="ChEBI" id="CHEBI:29035"/>
        <label>2</label>
    </ligand>
</feature>
<evidence type="ECO:0000259" key="3">
    <source>
        <dbReference type="Pfam" id="PF07687"/>
    </source>
</evidence>
<dbReference type="OMA" id="PGFFVWM"/>
<sequence length="374" mass="41519">MDYNFLEKYEAEITKVLHDLEKIPEPSFKEYKTTDYIVNYLTKSGVNDIKVTEPGCFFHLDFESSKTVALRADIDALPLDSSGEKYKHICGHHLHTAALLSLVKILFDRGIKPKVNLRIIFQPAEENISGANFMIKNGAMEGVNEVYGIHVDPELDKGVVGLKTGNMMAGANFFDVTIKGDSTHAAYPHKGSDVVVAASDFVCRLQNIVSRKIDPTLNALVSVGKMQAGDIANVLPEKATLSGTFRFFDDEAAAVINDNLRVLAESISLFHNVFTYVDIHEGISPVHNDKSLSKEIGGKLNRVLEKLELMDDDRLSLTGEDFACYQQITPGIFFKLGTRTNQNNAPLHNRDFSLSDKSAGDAVYFWLNLVDILE</sequence>
<feature type="binding site" evidence="2">
    <location>
        <position position="126"/>
    </location>
    <ligand>
        <name>Mn(2+)</name>
        <dbReference type="ChEBI" id="CHEBI:29035"/>
        <label>2</label>
    </ligand>
</feature>
<proteinExistence type="predicted"/>
<comment type="caution">
    <text evidence="4">The sequence shown here is derived from an EMBL/GenBank/DDBJ whole genome shotgun (WGS) entry which is preliminary data.</text>
</comment>
<dbReference type="SUPFAM" id="SSF53187">
    <property type="entry name" value="Zn-dependent exopeptidases"/>
    <property type="match status" value="1"/>
</dbReference>
<dbReference type="PIRSF" id="PIRSF005962">
    <property type="entry name" value="Pept_M20D_amidohydro"/>
    <property type="match status" value="1"/>
</dbReference>
<evidence type="ECO:0000256" key="1">
    <source>
        <dbReference type="ARBA" id="ARBA00022801"/>
    </source>
</evidence>
<dbReference type="Gene3D" id="3.40.630.10">
    <property type="entry name" value="Zn peptidases"/>
    <property type="match status" value="1"/>
</dbReference>
<dbReference type="GO" id="GO:0019877">
    <property type="term" value="P:diaminopimelate biosynthetic process"/>
    <property type="evidence" value="ECO:0007669"/>
    <property type="project" value="UniProtKB-ARBA"/>
</dbReference>
<feature type="binding site" evidence="2">
    <location>
        <position position="90"/>
    </location>
    <ligand>
        <name>Mn(2+)</name>
        <dbReference type="ChEBI" id="CHEBI:29035"/>
        <label>2</label>
    </ligand>
</feature>
<keyword evidence="2" id="KW-0479">Metal-binding</keyword>
<keyword evidence="1 4" id="KW-0378">Hydrolase</keyword>
<comment type="cofactor">
    <cofactor evidence="2">
        <name>Mn(2+)</name>
        <dbReference type="ChEBI" id="CHEBI:29035"/>
    </cofactor>
    <text evidence="2">The Mn(2+) ion enhances activity.</text>
</comment>
<dbReference type="EMBL" id="DPPF01000166">
    <property type="protein sequence ID" value="HCW93630.1"/>
    <property type="molecule type" value="Genomic_DNA"/>
</dbReference>
<dbReference type="SUPFAM" id="SSF55031">
    <property type="entry name" value="Bacterial exopeptidase dimerisation domain"/>
    <property type="match status" value="1"/>
</dbReference>
<reference evidence="4 5" key="1">
    <citation type="journal article" date="2018" name="Nat. Biotechnol.">
        <title>A standardized bacterial taxonomy based on genome phylogeny substantially revises the tree of life.</title>
        <authorList>
            <person name="Parks D.H."/>
            <person name="Chuvochina M."/>
            <person name="Waite D.W."/>
            <person name="Rinke C."/>
            <person name="Skarshewski A."/>
            <person name="Chaumeil P.A."/>
            <person name="Hugenholtz P."/>
        </authorList>
    </citation>
    <scope>NUCLEOTIDE SEQUENCE [LARGE SCALE GENOMIC DNA]</scope>
    <source>
        <strain evidence="4">UBA8672</strain>
    </source>
</reference>
<dbReference type="RefSeq" id="WP_013887112.1">
    <property type="nucleotide sequence ID" value="NZ_JAAZVV010000016.1"/>
</dbReference>
<feature type="binding site" evidence="2">
    <location>
        <position position="150"/>
    </location>
    <ligand>
        <name>Mn(2+)</name>
        <dbReference type="ChEBI" id="CHEBI:29035"/>
        <label>2</label>
    </ligand>
</feature>
<gene>
    <name evidence="4" type="ORF">DHM44_08100</name>
</gene>
<keyword evidence="2" id="KW-0464">Manganese</keyword>
<dbReference type="NCBIfam" id="TIGR01891">
    <property type="entry name" value="amidohydrolases"/>
    <property type="match status" value="1"/>
</dbReference>
<dbReference type="PANTHER" id="PTHR11014">
    <property type="entry name" value="PEPTIDASE M20 FAMILY MEMBER"/>
    <property type="match status" value="1"/>
</dbReference>
<dbReference type="CDD" id="cd03886">
    <property type="entry name" value="M20_Acy1"/>
    <property type="match status" value="1"/>
</dbReference>
<dbReference type="Pfam" id="PF01546">
    <property type="entry name" value="Peptidase_M20"/>
    <property type="match status" value="1"/>
</dbReference>
<evidence type="ECO:0000313" key="4">
    <source>
        <dbReference type="EMBL" id="HCW93630.1"/>
    </source>
</evidence>
<dbReference type="Gene3D" id="3.30.70.360">
    <property type="match status" value="1"/>
</dbReference>
<name>A0A3D5QD98_FLESI</name>
<dbReference type="Proteomes" id="UP000262325">
    <property type="component" value="Unassembled WGS sequence"/>
</dbReference>
<protein>
    <submittedName>
        <fullName evidence="4">Amidohydrolase</fullName>
    </submittedName>
</protein>